<dbReference type="Proteomes" id="UP000239899">
    <property type="component" value="Unassembled WGS sequence"/>
</dbReference>
<evidence type="ECO:0000256" key="1">
    <source>
        <dbReference type="SAM" id="MobiDB-lite"/>
    </source>
</evidence>
<organism evidence="2 3">
    <name type="scientific">Chlorella sorokiniana</name>
    <name type="common">Freshwater green alga</name>
    <dbReference type="NCBI Taxonomy" id="3076"/>
    <lineage>
        <taxon>Eukaryota</taxon>
        <taxon>Viridiplantae</taxon>
        <taxon>Chlorophyta</taxon>
        <taxon>core chlorophytes</taxon>
        <taxon>Trebouxiophyceae</taxon>
        <taxon>Chlorellales</taxon>
        <taxon>Chlorellaceae</taxon>
        <taxon>Chlorella clade</taxon>
        <taxon>Chlorella</taxon>
    </lineage>
</organism>
<keyword evidence="3" id="KW-1185">Reference proteome</keyword>
<sequence length="201" mass="21349">MLCAVGIASCQDRLAPARKPLPPVAIAAAPAAQHRHSSRRTRCDAGAATPGGPSDAPTERLVGELWSLFSGDWERREHEKAALLAALPEPRVRLAQELWRELEQQKLRPDLNALVRAAMERDAAHAEGLHQALGAYTRLLEEGDSPVLAAALRQASPKTLVNILYALALNNVRLKGQLLEAATAALARITGGASSSGGKPS</sequence>
<evidence type="ECO:0000313" key="2">
    <source>
        <dbReference type="EMBL" id="PRW45028.1"/>
    </source>
</evidence>
<dbReference type="EMBL" id="LHPG02000012">
    <property type="protein sequence ID" value="PRW45029.1"/>
    <property type="molecule type" value="Genomic_DNA"/>
</dbReference>
<dbReference type="AlphaFoldDB" id="A0A2P6TL55"/>
<reference evidence="2" key="2">
    <citation type="submission" date="2018-02" db="EMBL/GenBank/DDBJ databases">
        <authorList>
            <person name="Cohen D.B."/>
            <person name="Kent A.D."/>
        </authorList>
    </citation>
    <scope>NUCLEOTIDE SEQUENCE</scope>
    <source>
        <strain evidence="2">1602</strain>
    </source>
</reference>
<comment type="caution">
    <text evidence="2">The sequence shown here is derived from an EMBL/GenBank/DDBJ whole genome shotgun (WGS) entry which is preliminary data.</text>
</comment>
<accession>A0A2P6TL55</accession>
<evidence type="ECO:0000313" key="3">
    <source>
        <dbReference type="Proteomes" id="UP000239899"/>
    </source>
</evidence>
<proteinExistence type="predicted"/>
<name>A0A2P6TL55_CHLSO</name>
<protein>
    <submittedName>
        <fullName evidence="2">Uncharacterized protein</fullName>
    </submittedName>
</protein>
<feature type="region of interest" description="Disordered" evidence="1">
    <location>
        <begin position="30"/>
        <end position="57"/>
    </location>
</feature>
<gene>
    <name evidence="2" type="ORF">C2E21_6270</name>
</gene>
<reference evidence="2 3" key="1">
    <citation type="journal article" date="2018" name="Plant J.">
        <title>Genome sequences of Chlorella sorokiniana UTEX 1602 and Micractinium conductrix SAG 241.80: implications to maltose excretion by a green alga.</title>
        <authorList>
            <person name="Arriola M.B."/>
            <person name="Velmurugan N."/>
            <person name="Zhang Y."/>
            <person name="Plunkett M.H."/>
            <person name="Hondzo H."/>
            <person name="Barney B.M."/>
        </authorList>
    </citation>
    <scope>NUCLEOTIDE SEQUENCE [LARGE SCALE GENOMIC DNA]</scope>
    <source>
        <strain evidence="2">1602</strain>
        <strain evidence="3">UTEX 1602</strain>
    </source>
</reference>
<dbReference type="EMBL" id="LHPG02000012">
    <property type="protein sequence ID" value="PRW45028.1"/>
    <property type="molecule type" value="Genomic_DNA"/>
</dbReference>